<feature type="non-terminal residue" evidence="3">
    <location>
        <position position="1"/>
    </location>
</feature>
<feature type="compositionally biased region" description="Low complexity" evidence="1">
    <location>
        <begin position="101"/>
        <end position="132"/>
    </location>
</feature>
<feature type="region of interest" description="Disordered" evidence="1">
    <location>
        <begin position="49"/>
        <end position="151"/>
    </location>
</feature>
<evidence type="ECO:0000313" key="3">
    <source>
        <dbReference type="EMBL" id="JAS35465.1"/>
    </source>
</evidence>
<proteinExistence type="predicted"/>
<gene>
    <name evidence="3" type="ORF">g.11484</name>
</gene>
<dbReference type="EMBL" id="GEDC01001833">
    <property type="protein sequence ID" value="JAS35465.1"/>
    <property type="molecule type" value="Transcribed_RNA"/>
</dbReference>
<keyword evidence="2" id="KW-0732">Signal</keyword>
<evidence type="ECO:0008006" key="4">
    <source>
        <dbReference type="Google" id="ProtNLM"/>
    </source>
</evidence>
<sequence>IIIMVLLVFLTCAVACSSAVPGYIHQHPVKNVHPGGGVHALVVPIPKDIIPETKPTPPSTSVSTSPTASAPSPAPDAPAEVTTSPAPSVKTSPSSSENPQESAPSEVPSAPSSTATIAKAVKPVEVPAPVLKTPEAPQAHPHFLPHPAHNVPLGHPFKHHF</sequence>
<name>A0A1B6EBZ9_9HEMI</name>
<dbReference type="AlphaFoldDB" id="A0A1B6EBZ9"/>
<evidence type="ECO:0000256" key="1">
    <source>
        <dbReference type="SAM" id="MobiDB-lite"/>
    </source>
</evidence>
<protein>
    <recommendedName>
        <fullName evidence="4">DUF4794 domain-containing protein</fullName>
    </recommendedName>
</protein>
<feature type="compositionally biased region" description="Polar residues" evidence="1">
    <location>
        <begin position="81"/>
        <end position="100"/>
    </location>
</feature>
<feature type="compositionally biased region" description="Low complexity" evidence="1">
    <location>
        <begin position="59"/>
        <end position="71"/>
    </location>
</feature>
<reference evidence="3" key="1">
    <citation type="submission" date="2015-12" db="EMBL/GenBank/DDBJ databases">
        <title>De novo transcriptome assembly of four potential Pierce s Disease insect vectors from Arizona vineyards.</title>
        <authorList>
            <person name="Tassone E.E."/>
        </authorList>
    </citation>
    <scope>NUCLEOTIDE SEQUENCE</scope>
</reference>
<accession>A0A1B6EBZ9</accession>
<feature type="signal peptide" evidence="2">
    <location>
        <begin position="1"/>
        <end position="19"/>
    </location>
</feature>
<evidence type="ECO:0000256" key="2">
    <source>
        <dbReference type="SAM" id="SignalP"/>
    </source>
</evidence>
<organism evidence="3">
    <name type="scientific">Clastoptera arizonana</name>
    <name type="common">Arizona spittle bug</name>
    <dbReference type="NCBI Taxonomy" id="38151"/>
    <lineage>
        <taxon>Eukaryota</taxon>
        <taxon>Metazoa</taxon>
        <taxon>Ecdysozoa</taxon>
        <taxon>Arthropoda</taxon>
        <taxon>Hexapoda</taxon>
        <taxon>Insecta</taxon>
        <taxon>Pterygota</taxon>
        <taxon>Neoptera</taxon>
        <taxon>Paraneoptera</taxon>
        <taxon>Hemiptera</taxon>
        <taxon>Auchenorrhyncha</taxon>
        <taxon>Cercopoidea</taxon>
        <taxon>Clastopteridae</taxon>
        <taxon>Clastoptera</taxon>
    </lineage>
</organism>
<feature type="chain" id="PRO_5008581978" description="DUF4794 domain-containing protein" evidence="2">
    <location>
        <begin position="20"/>
        <end position="161"/>
    </location>
</feature>